<dbReference type="Pfam" id="PF09136">
    <property type="entry name" value="Glucodextran_B"/>
    <property type="match status" value="1"/>
</dbReference>
<evidence type="ECO:0000256" key="1">
    <source>
        <dbReference type="SAM" id="Phobius"/>
    </source>
</evidence>
<gene>
    <name evidence="2" type="ORF">A2164_02430</name>
</gene>
<comment type="caution">
    <text evidence="2">The sequence shown here is derived from an EMBL/GenBank/DDBJ whole genome shotgun (WGS) entry which is preliminary data.</text>
</comment>
<reference evidence="2 3" key="1">
    <citation type="journal article" date="2016" name="Nat. Commun.">
        <title>Thousands of microbial genomes shed light on interconnected biogeochemical processes in an aquifer system.</title>
        <authorList>
            <person name="Anantharaman K."/>
            <person name="Brown C.T."/>
            <person name="Hug L.A."/>
            <person name="Sharon I."/>
            <person name="Castelle C.J."/>
            <person name="Probst A.J."/>
            <person name="Thomas B.C."/>
            <person name="Singh A."/>
            <person name="Wilkins M.J."/>
            <person name="Karaoz U."/>
            <person name="Brodie E.L."/>
            <person name="Williams K.H."/>
            <person name="Hubbard S.S."/>
            <person name="Banfield J.F."/>
        </authorList>
    </citation>
    <scope>NUCLEOTIDE SEQUENCE [LARGE SCALE GENOMIC DNA]</scope>
</reference>
<proteinExistence type="predicted"/>
<dbReference type="Gene3D" id="2.60.40.10">
    <property type="entry name" value="Immunoglobulins"/>
    <property type="match status" value="1"/>
</dbReference>
<keyword evidence="1" id="KW-1133">Transmembrane helix</keyword>
<sequence length="208" mass="23835">MRNFGETFSSKRKSSGISIKKASKKLLIKEEHLKALENEDWQKLPETTFVKGYITSYAQFLNLDPGKMQALFRREYDEKKYSKKQESIKIQKSFFITPKRIRNLIIICAILSFVSYIALQYSSVLQAPDLQIINPPDDITVSIQAVQISGKTEKETTVSIDGQFIPINEEGSFTYQYTLKEGKNVIEIIAAKRLSPKSKTTRTIRLVQ</sequence>
<evidence type="ECO:0000313" key="3">
    <source>
        <dbReference type="Proteomes" id="UP000176317"/>
    </source>
</evidence>
<dbReference type="Gene3D" id="1.10.260.40">
    <property type="entry name" value="lambda repressor-like DNA-binding domains"/>
    <property type="match status" value="1"/>
</dbReference>
<organism evidence="2 3">
    <name type="scientific">Candidatus Curtissbacteria bacterium RBG_13_35_7</name>
    <dbReference type="NCBI Taxonomy" id="1797705"/>
    <lineage>
        <taxon>Bacteria</taxon>
        <taxon>Candidatus Curtissiibacteriota</taxon>
    </lineage>
</organism>
<keyword evidence="1" id="KW-0472">Membrane</keyword>
<dbReference type="EMBL" id="MFAT01000063">
    <property type="protein sequence ID" value="OGD85592.1"/>
    <property type="molecule type" value="Genomic_DNA"/>
</dbReference>
<dbReference type="InterPro" id="IPR013783">
    <property type="entry name" value="Ig-like_fold"/>
</dbReference>
<dbReference type="Pfam" id="PF13413">
    <property type="entry name" value="HTH_25"/>
    <property type="match status" value="1"/>
</dbReference>
<dbReference type="AlphaFoldDB" id="A0A1F5G145"/>
<dbReference type="PANTHER" id="PTHR34475:SF1">
    <property type="entry name" value="CYTOSKELETON PROTEIN RODZ"/>
    <property type="match status" value="1"/>
</dbReference>
<dbReference type="InterPro" id="IPR050400">
    <property type="entry name" value="Bact_Cytoskel_RodZ"/>
</dbReference>
<dbReference type="GO" id="GO:0003677">
    <property type="term" value="F:DNA binding"/>
    <property type="evidence" value="ECO:0007669"/>
    <property type="project" value="InterPro"/>
</dbReference>
<feature type="transmembrane region" description="Helical" evidence="1">
    <location>
        <begin position="101"/>
        <end position="119"/>
    </location>
</feature>
<keyword evidence="1" id="KW-0812">Transmembrane</keyword>
<dbReference type="InterPro" id="IPR010982">
    <property type="entry name" value="Lambda_DNA-bd_dom_sf"/>
</dbReference>
<accession>A0A1F5G145</accession>
<evidence type="ECO:0000313" key="2">
    <source>
        <dbReference type="EMBL" id="OGD85592.1"/>
    </source>
</evidence>
<evidence type="ECO:0008006" key="4">
    <source>
        <dbReference type="Google" id="ProtNLM"/>
    </source>
</evidence>
<dbReference type="Proteomes" id="UP000176317">
    <property type="component" value="Unassembled WGS sequence"/>
</dbReference>
<dbReference type="PANTHER" id="PTHR34475">
    <property type="match status" value="1"/>
</dbReference>
<name>A0A1F5G145_9BACT</name>
<protein>
    <recommendedName>
        <fullName evidence="4">HTH cro/C1-type domain-containing protein</fullName>
    </recommendedName>
</protein>